<dbReference type="InterPro" id="IPR010133">
    <property type="entry name" value="Bacteriocin_signal_seq"/>
</dbReference>
<gene>
    <name evidence="1" type="ORF">EG342_19810</name>
</gene>
<dbReference type="EMBL" id="CP033924">
    <property type="protein sequence ID" value="AZA83989.1"/>
    <property type="molecule type" value="Genomic_DNA"/>
</dbReference>
<evidence type="ECO:0000313" key="2">
    <source>
        <dbReference type="Proteomes" id="UP000279972"/>
    </source>
</evidence>
<keyword evidence="2" id="KW-1185">Reference proteome</keyword>
<sequence length="53" mass="5942">MQNQNLEKGKKLNKKELRSITGGLRQCIDPATNQCRVFGLGCAEPQCRPILEL</sequence>
<organism evidence="1 2">
    <name type="scientific">Chryseobacterium lactis</name>
    <dbReference type="NCBI Taxonomy" id="1241981"/>
    <lineage>
        <taxon>Bacteria</taxon>
        <taxon>Pseudomonadati</taxon>
        <taxon>Bacteroidota</taxon>
        <taxon>Flavobacteriia</taxon>
        <taxon>Flavobacteriales</taxon>
        <taxon>Weeksellaceae</taxon>
        <taxon>Chryseobacterium group</taxon>
        <taxon>Chryseobacterium</taxon>
    </lineage>
</organism>
<name>A0ABN5RSM9_CHRLC</name>
<reference evidence="1 2" key="1">
    <citation type="submission" date="2018-11" db="EMBL/GenBank/DDBJ databases">
        <title>Proposal to divide the Flavobacteriaceae and reorganize its genera based on Amino Acid Identity values calculated from whole genome sequences.</title>
        <authorList>
            <person name="Nicholson A.C."/>
            <person name="Gulvik C.A."/>
            <person name="Whitney A.M."/>
            <person name="Humrighouse B.W."/>
            <person name="Bell M."/>
            <person name="Holmes B."/>
            <person name="Steigerwalt A.G."/>
            <person name="Villarma A."/>
            <person name="Sheth M."/>
            <person name="Batra D."/>
            <person name="Pryor J."/>
            <person name="Bernardet J.-F."/>
            <person name="Hugo C."/>
            <person name="Kampfer P."/>
            <person name="Newman J."/>
            <person name="McQuiston J.R."/>
        </authorList>
    </citation>
    <scope>NUCLEOTIDE SEQUENCE [LARGE SCALE GENOMIC DNA]</scope>
    <source>
        <strain evidence="1 2">KC_1864</strain>
    </source>
</reference>
<evidence type="ECO:0000313" key="1">
    <source>
        <dbReference type="EMBL" id="AZA83989.1"/>
    </source>
</evidence>
<protein>
    <submittedName>
        <fullName evidence="1">Bacteriocin</fullName>
    </submittedName>
</protein>
<dbReference type="NCBIfam" id="TIGR01847">
    <property type="entry name" value="bacteriocin_sig"/>
    <property type="match status" value="1"/>
</dbReference>
<dbReference type="Proteomes" id="UP000279972">
    <property type="component" value="Chromosome"/>
</dbReference>
<accession>A0ABN5RSM9</accession>
<proteinExistence type="predicted"/>